<feature type="domain" description="Laminin G" evidence="2">
    <location>
        <begin position="780"/>
        <end position="958"/>
    </location>
</feature>
<dbReference type="Pfam" id="PF00054">
    <property type="entry name" value="Laminin_G_1"/>
    <property type="match status" value="2"/>
</dbReference>
<comment type="caution">
    <text evidence="1">Lacks conserved residue(s) required for the propagation of feature annotation.</text>
</comment>
<dbReference type="PANTHER" id="PTHR15036">
    <property type="entry name" value="PIKACHURIN-LIKE PROTEIN"/>
    <property type="match status" value="1"/>
</dbReference>
<dbReference type="AlphaFoldDB" id="A0A8B7NDL4"/>
<dbReference type="GO" id="GO:0016020">
    <property type="term" value="C:membrane"/>
    <property type="evidence" value="ECO:0007669"/>
    <property type="project" value="UniProtKB-SubCell"/>
</dbReference>
<proteinExistence type="predicted"/>
<feature type="domain" description="Laminin G" evidence="2">
    <location>
        <begin position="1"/>
        <end position="148"/>
    </location>
</feature>
<dbReference type="PROSITE" id="PS50025">
    <property type="entry name" value="LAM_G_DOMAIN"/>
    <property type="match status" value="5"/>
</dbReference>
<organism evidence="3 4">
    <name type="scientific">Hyalella azteca</name>
    <name type="common">Amphipod</name>
    <dbReference type="NCBI Taxonomy" id="294128"/>
    <lineage>
        <taxon>Eukaryota</taxon>
        <taxon>Metazoa</taxon>
        <taxon>Ecdysozoa</taxon>
        <taxon>Arthropoda</taxon>
        <taxon>Crustacea</taxon>
        <taxon>Multicrustacea</taxon>
        <taxon>Malacostraca</taxon>
        <taxon>Eumalacostraca</taxon>
        <taxon>Peracarida</taxon>
        <taxon>Amphipoda</taxon>
        <taxon>Senticaudata</taxon>
        <taxon>Talitrida</taxon>
        <taxon>Talitroidea</taxon>
        <taxon>Hyalellidae</taxon>
        <taxon>Hyalella</taxon>
    </lineage>
</organism>
<sequence>MGNNNGSEFVAVEMRNRRVQVTWDVGGGAQTLRHPLELLTNTPAVSNDKRWYHIDFRRVGNIGQLQVRPANTEGLPLLLQFAEPVQDQSPPGFTNINLQQGSSGVWLGGAPPAALERLSTSQFAGCLHYATIDGANLGLWNFTASAGCAACNEGVELVTRQEDEIAFGFNGMGYFKGEPYPSRISRPRYYSVVLAFITLDEHALLFLVTNEAKNQLISITVEEGHIVLRVHYDERTHLVMKSEKRLNNVADMTTITATVSNIATDGKHMAQLSAGSDSQLATVSGGTDLDLDMEPFYFGGVDPQFDRRRWGDQVVLQSMLGCMSSLSVKGSGRNPFTDGQFYGIENSCSEKPLDEVGFVGGDGFIELASQELRRDSNFGFTFQTMEADALLLLSTFVGQGGDSDAMATATTAPSPLPEGMREHPPDFYSVSLVEGHLDLRLYAGDNRHRLLSRETFNDGTPHSFFVLRENRKITLLVNDRAVNVTRLSRRGTIIQGPSQGGLYFGGVPEGLDIVSMVGSTAPFKGCIRDVIVNNKVVSFTRPTRFQGVYIGRCGDLPANAIRGMERDVKKIESCQPPTQHTLEYGALKFGDTPSSHALIPVPKSTFAEDFSLSFEFRTHHPNGLFLHAQPEREPGDDVSHHHRRRRRGFLTLSLQNGRVVVTTHGRRRREPIVVISRASGLNSGVWKKVLLEKQDKTMLLAVDSEDEVSSALVPRRIVKTSQVYIGGLADTLTESNHTQPMDPLRGCLRNFIVNSERWDIPQKTRADHLVGVGQCFAHVQPGSYFPGDAYAIYSSELSVGPVLEFALEFRTWELNGVLLSVADPSEGTSLALELVNGAVVLNVTVSKGHSFGARVGFRNRFSVCDNAWHAVRAHFVKDSITLRVDDEPEAYGFNGAHDVKRIWVEAPLFIGGLPEYAPQGSLKSRDNFRGCIRNIVMDSARTDWTDMYRLHNVLLNACPVH</sequence>
<dbReference type="CDD" id="cd00110">
    <property type="entry name" value="LamG"/>
    <property type="match status" value="5"/>
</dbReference>
<evidence type="ECO:0000313" key="3">
    <source>
        <dbReference type="Proteomes" id="UP000694843"/>
    </source>
</evidence>
<feature type="domain" description="Laminin G" evidence="2">
    <location>
        <begin position="354"/>
        <end position="553"/>
    </location>
</feature>
<feature type="domain" description="Laminin G" evidence="2">
    <location>
        <begin position="586"/>
        <end position="775"/>
    </location>
</feature>
<name>A0A8B7NDL4_HYAAZ</name>
<dbReference type="Pfam" id="PF02210">
    <property type="entry name" value="Laminin_G_2"/>
    <property type="match status" value="3"/>
</dbReference>
<keyword evidence="3" id="KW-1185">Reference proteome</keyword>
<dbReference type="SMART" id="SM00282">
    <property type="entry name" value="LamG"/>
    <property type="match status" value="5"/>
</dbReference>
<dbReference type="RefSeq" id="XP_018011694.1">
    <property type="nucleotide sequence ID" value="XM_018156205.1"/>
</dbReference>
<dbReference type="OMA" id="HEHHMCD"/>
<dbReference type="OrthoDB" id="8545473at2759"/>
<keyword evidence="1" id="KW-1015">Disulfide bond</keyword>
<evidence type="ECO:0000256" key="1">
    <source>
        <dbReference type="PROSITE-ProRule" id="PRU00122"/>
    </source>
</evidence>
<dbReference type="KEGG" id="hazt:108668941"/>
<protein>
    <submittedName>
        <fullName evidence="4">Laminin subunit alpha-1</fullName>
    </submittedName>
</protein>
<dbReference type="SUPFAM" id="SSF49899">
    <property type="entry name" value="Concanavalin A-like lectins/glucanases"/>
    <property type="match status" value="5"/>
</dbReference>
<dbReference type="InterPro" id="IPR050372">
    <property type="entry name" value="Neurexin-related_CASP"/>
</dbReference>
<gene>
    <name evidence="4" type="primary">LOC108668941</name>
</gene>
<feature type="disulfide bond" evidence="1">
    <location>
        <begin position="931"/>
        <end position="958"/>
    </location>
</feature>
<reference evidence="4" key="1">
    <citation type="submission" date="2025-08" db="UniProtKB">
        <authorList>
            <consortium name="RefSeq"/>
        </authorList>
    </citation>
    <scope>IDENTIFICATION</scope>
    <source>
        <tissue evidence="4">Whole organism</tissue>
    </source>
</reference>
<feature type="domain" description="Laminin G" evidence="2">
    <location>
        <begin position="164"/>
        <end position="348"/>
    </location>
</feature>
<dbReference type="Gene3D" id="2.60.120.200">
    <property type="match status" value="5"/>
</dbReference>
<evidence type="ECO:0000313" key="4">
    <source>
        <dbReference type="RefSeq" id="XP_018011694.1"/>
    </source>
</evidence>
<dbReference type="GeneID" id="108668941"/>
<dbReference type="InterPro" id="IPR001791">
    <property type="entry name" value="Laminin_G"/>
</dbReference>
<dbReference type="InterPro" id="IPR013320">
    <property type="entry name" value="ConA-like_dom_sf"/>
</dbReference>
<dbReference type="PANTHER" id="PTHR15036:SF67">
    <property type="entry name" value="LAMININ SUBUNIT ALPHA-LIKE PROTEIN"/>
    <property type="match status" value="1"/>
</dbReference>
<accession>A0A8B7NDL4</accession>
<feature type="disulfide bond" evidence="1">
    <location>
        <begin position="526"/>
        <end position="553"/>
    </location>
</feature>
<dbReference type="Proteomes" id="UP000694843">
    <property type="component" value="Unplaced"/>
</dbReference>
<evidence type="ECO:0000259" key="2">
    <source>
        <dbReference type="PROSITE" id="PS50025"/>
    </source>
</evidence>